<proteinExistence type="predicted"/>
<dbReference type="RefSeq" id="WP_313794553.1">
    <property type="nucleotide sequence ID" value="NZ_CP102453.1"/>
</dbReference>
<organism evidence="1 2">
    <name type="scientific">Fundicoccus culcitae</name>
    <dbReference type="NCBI Taxonomy" id="2969821"/>
    <lineage>
        <taxon>Bacteria</taxon>
        <taxon>Bacillati</taxon>
        <taxon>Bacillota</taxon>
        <taxon>Bacilli</taxon>
        <taxon>Lactobacillales</taxon>
        <taxon>Aerococcaceae</taxon>
        <taxon>Fundicoccus</taxon>
    </lineage>
</organism>
<evidence type="ECO:0000313" key="2">
    <source>
        <dbReference type="Proteomes" id="UP001315967"/>
    </source>
</evidence>
<evidence type="ECO:0000313" key="1">
    <source>
        <dbReference type="EMBL" id="UUX35060.1"/>
    </source>
</evidence>
<protein>
    <submittedName>
        <fullName evidence="1">Sigma-70 family RNA polymerase sigma factor</fullName>
    </submittedName>
</protein>
<dbReference type="SUPFAM" id="SSF88659">
    <property type="entry name" value="Sigma3 and sigma4 domains of RNA polymerase sigma factors"/>
    <property type="match status" value="1"/>
</dbReference>
<dbReference type="Proteomes" id="UP001315967">
    <property type="component" value="Chromosome"/>
</dbReference>
<keyword evidence="2" id="KW-1185">Reference proteome</keyword>
<accession>A0ABY5P9C5</accession>
<sequence>MRKSIVEKESILLQFDPIVHKTLNRMGIRSTHLFYEDYAQELRIKMIALYERFEGNPIDNERYQFIAYASKGLYWYLLDLLKKERPTVSLPSIDLDALIHSSIQEAPFQSQVNLLAFISSMQNVLTLEEQGLFWLLNDDSLTLREIANYYDLSIPAIHKRKAKLQAKLSPYKNILKN</sequence>
<reference evidence="1 2" key="1">
    <citation type="submission" date="2022-08" db="EMBL/GenBank/DDBJ databases">
        <title>Aerococcaceae sp. nov isolated from spoiled eye mask.</title>
        <authorList>
            <person name="Zhou G."/>
            <person name="Xie X.-B."/>
            <person name="Shi Q.-S."/>
            <person name="Wang Y.-S."/>
            <person name="Wen X."/>
            <person name="Peng H."/>
            <person name="Yang X.-J."/>
            <person name="Tao H.-B."/>
            <person name="Huang X.-M."/>
        </authorList>
    </citation>
    <scope>NUCLEOTIDE SEQUENCE [LARGE SCALE GENOMIC DNA]</scope>
    <source>
        <strain evidence="2">DM20194951</strain>
    </source>
</reference>
<dbReference type="EMBL" id="CP102453">
    <property type="protein sequence ID" value="UUX35060.1"/>
    <property type="molecule type" value="Genomic_DNA"/>
</dbReference>
<name>A0ABY5P9C5_9LACT</name>
<dbReference type="InterPro" id="IPR013324">
    <property type="entry name" value="RNA_pol_sigma_r3/r4-like"/>
</dbReference>
<gene>
    <name evidence="1" type="ORF">NRE15_05305</name>
</gene>